<comment type="caution">
    <text evidence="1">The sequence shown here is derived from an EMBL/GenBank/DDBJ whole genome shotgun (WGS) entry which is preliminary data.</text>
</comment>
<protein>
    <submittedName>
        <fullName evidence="1">Uncharacterized protein</fullName>
    </submittedName>
</protein>
<sequence length="61" mass="6468">MHCKAQDEKLICVPNRDEIAEVEVASEALAHAVVAATAKKSPAKFGEESIQYASAVAIQSL</sequence>
<dbReference type="Proteomes" id="UP000184267">
    <property type="component" value="Unassembled WGS sequence"/>
</dbReference>
<dbReference type="AlphaFoldDB" id="A0A1M2W3R9"/>
<accession>A0A1M2W3R9</accession>
<organism evidence="1 2">
    <name type="scientific">Trametes pubescens</name>
    <name type="common">White-rot fungus</name>
    <dbReference type="NCBI Taxonomy" id="154538"/>
    <lineage>
        <taxon>Eukaryota</taxon>
        <taxon>Fungi</taxon>
        <taxon>Dikarya</taxon>
        <taxon>Basidiomycota</taxon>
        <taxon>Agaricomycotina</taxon>
        <taxon>Agaricomycetes</taxon>
        <taxon>Polyporales</taxon>
        <taxon>Polyporaceae</taxon>
        <taxon>Trametes</taxon>
    </lineage>
</organism>
<reference evidence="1 2" key="1">
    <citation type="submission" date="2016-10" db="EMBL/GenBank/DDBJ databases">
        <title>Genome sequence of the basidiomycete white-rot fungus Trametes pubescens.</title>
        <authorList>
            <person name="Makela M.R."/>
            <person name="Granchi Z."/>
            <person name="Peng M."/>
            <person name="De Vries R.P."/>
            <person name="Grigoriev I."/>
            <person name="Riley R."/>
            <person name="Hilden K."/>
        </authorList>
    </citation>
    <scope>NUCLEOTIDE SEQUENCE [LARGE SCALE GENOMIC DNA]</scope>
    <source>
        <strain evidence="1 2">FBCC735</strain>
    </source>
</reference>
<name>A0A1M2W3R9_TRAPU</name>
<evidence type="ECO:0000313" key="2">
    <source>
        <dbReference type="Proteomes" id="UP000184267"/>
    </source>
</evidence>
<proteinExistence type="predicted"/>
<keyword evidence="2" id="KW-1185">Reference proteome</keyword>
<evidence type="ECO:0000313" key="1">
    <source>
        <dbReference type="EMBL" id="OJT14504.1"/>
    </source>
</evidence>
<gene>
    <name evidence="1" type="ORF">TRAPUB_8950</name>
</gene>
<dbReference type="EMBL" id="MNAD01000281">
    <property type="protein sequence ID" value="OJT14504.1"/>
    <property type="molecule type" value="Genomic_DNA"/>
</dbReference>